<dbReference type="SUPFAM" id="SSF50969">
    <property type="entry name" value="YVTN repeat-like/Quinoprotein amine dehydrogenase"/>
    <property type="match status" value="1"/>
</dbReference>
<feature type="signal peptide" evidence="1">
    <location>
        <begin position="1"/>
        <end position="18"/>
    </location>
</feature>
<dbReference type="InterPro" id="IPR011044">
    <property type="entry name" value="Quino_amine_DH_bsu"/>
</dbReference>
<name>A0A840HU34_9SPHN</name>
<dbReference type="InterPro" id="IPR015943">
    <property type="entry name" value="WD40/YVTN_repeat-like_dom_sf"/>
</dbReference>
<reference evidence="2 3" key="1">
    <citation type="submission" date="2020-08" db="EMBL/GenBank/DDBJ databases">
        <title>Genomic Encyclopedia of Type Strains, Phase IV (KMG-IV): sequencing the most valuable type-strain genomes for metagenomic binning, comparative biology and taxonomic classification.</title>
        <authorList>
            <person name="Goeker M."/>
        </authorList>
    </citation>
    <scope>NUCLEOTIDE SEQUENCE [LARGE SCALE GENOMIC DNA]</scope>
    <source>
        <strain evidence="2 3">DSM 7465</strain>
    </source>
</reference>
<evidence type="ECO:0000313" key="3">
    <source>
        <dbReference type="Proteomes" id="UP000575068"/>
    </source>
</evidence>
<dbReference type="PANTHER" id="PTHR31270">
    <property type="entry name" value="GLUTAMINYL-PEPTIDE CYCLOTRANSFERASE"/>
    <property type="match status" value="1"/>
</dbReference>
<dbReference type="AlphaFoldDB" id="A0A840HU34"/>
<keyword evidence="2" id="KW-0808">Transferase</keyword>
<keyword evidence="1" id="KW-0732">Signal</keyword>
<comment type="caution">
    <text evidence="2">The sequence shown here is derived from an EMBL/GenBank/DDBJ whole genome shotgun (WGS) entry which is preliminary data.</text>
</comment>
<protein>
    <submittedName>
        <fullName evidence="2">Glutaminyl-peptide cyclotransferase</fullName>
        <ecNumber evidence="2">2.3.2.5</ecNumber>
    </submittedName>
</protein>
<evidence type="ECO:0000313" key="2">
    <source>
        <dbReference type="EMBL" id="MBB4640994.1"/>
    </source>
</evidence>
<sequence>MRFFTLFLVLLITAPAYAQGYRVVASYPHDSGAFTQGLFYLSGTLYESTGGEGRSDIREVRLEDGKVIRRVPLPPQYFGEGIVLWKGEILNITWLHGIGFRWDLRNFKPKASFRYQGEGWGLTQDGSHIIMSDGTPELRVIDPATFRELSRVRVSDQGRPVSRLNELEYVKGEIWANVWMTPRIARIDPATGEVRGWIDLRGLVEAQGIDDPDAVLNGIAYDAKDDRVFVTGKNWPRLYEIKVE</sequence>
<dbReference type="Pfam" id="PF05096">
    <property type="entry name" value="Glu_cyclase_2"/>
    <property type="match status" value="1"/>
</dbReference>
<dbReference type="Proteomes" id="UP000575068">
    <property type="component" value="Unassembled WGS sequence"/>
</dbReference>
<keyword evidence="3" id="KW-1185">Reference proteome</keyword>
<evidence type="ECO:0000256" key="1">
    <source>
        <dbReference type="SAM" id="SignalP"/>
    </source>
</evidence>
<dbReference type="Gene3D" id="2.130.10.10">
    <property type="entry name" value="YVTN repeat-like/Quinoprotein amine dehydrogenase"/>
    <property type="match status" value="1"/>
</dbReference>
<dbReference type="GO" id="GO:0016603">
    <property type="term" value="F:glutaminyl-peptide cyclotransferase activity"/>
    <property type="evidence" value="ECO:0007669"/>
    <property type="project" value="UniProtKB-EC"/>
</dbReference>
<dbReference type="EMBL" id="JACHOV010000004">
    <property type="protein sequence ID" value="MBB4640994.1"/>
    <property type="molecule type" value="Genomic_DNA"/>
</dbReference>
<keyword evidence="2" id="KW-0012">Acyltransferase</keyword>
<organism evidence="2 3">
    <name type="scientific">Rhizorhapis suberifaciens</name>
    <name type="common">corky root of lettuce</name>
    <dbReference type="NCBI Taxonomy" id="13656"/>
    <lineage>
        <taxon>Bacteria</taxon>
        <taxon>Pseudomonadati</taxon>
        <taxon>Pseudomonadota</taxon>
        <taxon>Alphaproteobacteria</taxon>
        <taxon>Sphingomonadales</taxon>
        <taxon>Sphingomonadaceae</taxon>
        <taxon>Rhizorhapis</taxon>
    </lineage>
</organism>
<dbReference type="EC" id="2.3.2.5" evidence="2"/>
<dbReference type="PANTHER" id="PTHR31270:SF1">
    <property type="entry name" value="GLUTAMINYL-PEPTIDE CYCLOTRANSFERASE"/>
    <property type="match status" value="1"/>
</dbReference>
<feature type="chain" id="PRO_5032784992" evidence="1">
    <location>
        <begin position="19"/>
        <end position="244"/>
    </location>
</feature>
<dbReference type="InterPro" id="IPR007788">
    <property type="entry name" value="QCT"/>
</dbReference>
<accession>A0A840HU34</accession>
<proteinExistence type="predicted"/>
<gene>
    <name evidence="2" type="ORF">HNQ99_001298</name>
</gene>
<dbReference type="RefSeq" id="WP_184474818.1">
    <property type="nucleotide sequence ID" value="NZ_JACHOV010000004.1"/>
</dbReference>